<protein>
    <submittedName>
        <fullName evidence="1">Uncharacterized protein</fullName>
    </submittedName>
</protein>
<evidence type="ECO:0000313" key="2">
    <source>
        <dbReference type="Proteomes" id="UP001558613"/>
    </source>
</evidence>
<accession>A0ABR3M2M2</accession>
<evidence type="ECO:0000313" key="1">
    <source>
        <dbReference type="EMBL" id="KAL1259386.1"/>
    </source>
</evidence>
<sequence length="84" mass="9882">MKNNPRPVIIRFLSRSARDLVWKFSKANKLLSNKHLRFKEDLTAADKEACKKLWPQVEKARKEGKRVHFVSNKAYIDSKEVRVS</sequence>
<dbReference type="Proteomes" id="UP001558613">
    <property type="component" value="Unassembled WGS sequence"/>
</dbReference>
<comment type="caution">
    <text evidence="1">The sequence shown here is derived from an EMBL/GenBank/DDBJ whole genome shotgun (WGS) entry which is preliminary data.</text>
</comment>
<proteinExistence type="predicted"/>
<gene>
    <name evidence="1" type="ORF">QQF64_009963</name>
</gene>
<dbReference type="EMBL" id="JAYMGO010000016">
    <property type="protein sequence ID" value="KAL1259386.1"/>
    <property type="molecule type" value="Genomic_DNA"/>
</dbReference>
<keyword evidence="2" id="KW-1185">Reference proteome</keyword>
<organism evidence="1 2">
    <name type="scientific">Cirrhinus molitorella</name>
    <name type="common">mud carp</name>
    <dbReference type="NCBI Taxonomy" id="172907"/>
    <lineage>
        <taxon>Eukaryota</taxon>
        <taxon>Metazoa</taxon>
        <taxon>Chordata</taxon>
        <taxon>Craniata</taxon>
        <taxon>Vertebrata</taxon>
        <taxon>Euteleostomi</taxon>
        <taxon>Actinopterygii</taxon>
        <taxon>Neopterygii</taxon>
        <taxon>Teleostei</taxon>
        <taxon>Ostariophysi</taxon>
        <taxon>Cypriniformes</taxon>
        <taxon>Cyprinidae</taxon>
        <taxon>Labeoninae</taxon>
        <taxon>Labeonini</taxon>
        <taxon>Cirrhinus</taxon>
    </lineage>
</organism>
<reference evidence="1 2" key="1">
    <citation type="submission" date="2023-09" db="EMBL/GenBank/DDBJ databases">
        <authorList>
            <person name="Wang M."/>
        </authorList>
    </citation>
    <scope>NUCLEOTIDE SEQUENCE [LARGE SCALE GENOMIC DNA]</scope>
    <source>
        <strain evidence="1">GT-2023</strain>
        <tissue evidence="1">Liver</tissue>
    </source>
</reference>
<name>A0ABR3M2M2_9TELE</name>